<evidence type="ECO:0000313" key="1">
    <source>
        <dbReference type="EMBL" id="EKM32397.1"/>
    </source>
</evidence>
<evidence type="ECO:0000313" key="2">
    <source>
        <dbReference type="Proteomes" id="UP000008367"/>
    </source>
</evidence>
<accession>A0A454D172</accession>
<dbReference type="AlphaFoldDB" id="A0A454D172"/>
<dbReference type="EMBL" id="AJSR01000749">
    <property type="protein sequence ID" value="EKM32397.1"/>
    <property type="molecule type" value="Genomic_DNA"/>
</dbReference>
<comment type="caution">
    <text evidence="1">The sequence shown here is derived from an EMBL/GenBank/DDBJ whole genome shotgun (WGS) entry which is preliminary data.</text>
</comment>
<feature type="non-terminal residue" evidence="1">
    <location>
        <position position="1"/>
    </location>
</feature>
<reference evidence="1 2" key="1">
    <citation type="submission" date="2012-10" db="EMBL/GenBank/DDBJ databases">
        <title>Genome sequence of Vibrio Cholerae HENC-02.</title>
        <authorList>
            <person name="Eppinger M."/>
            <person name="Hasan N.A."/>
            <person name="Sengamalay N."/>
            <person name="Hine E."/>
            <person name="Su Q."/>
            <person name="Daugherty S.C."/>
            <person name="Young S."/>
            <person name="Sadzewicz L."/>
            <person name="Tallon L."/>
            <person name="Cebula T.A."/>
            <person name="Ravel J."/>
            <person name="Colwell R.R."/>
        </authorList>
    </citation>
    <scope>NUCLEOTIDE SEQUENCE [LARGE SCALE GENOMIC DNA]</scope>
    <source>
        <strain evidence="1 2">HENC-02</strain>
    </source>
</reference>
<organism evidence="1 2">
    <name type="scientific">Vibrio harveyi</name>
    <name type="common">Beneckea harveyi</name>
    <dbReference type="NCBI Taxonomy" id="669"/>
    <lineage>
        <taxon>Bacteria</taxon>
        <taxon>Pseudomonadati</taxon>
        <taxon>Pseudomonadota</taxon>
        <taxon>Gammaproteobacteria</taxon>
        <taxon>Vibrionales</taxon>
        <taxon>Vibrionaceae</taxon>
        <taxon>Vibrio</taxon>
    </lineage>
</organism>
<proteinExistence type="predicted"/>
<gene>
    <name evidence="1" type="ORF">VCHENC02_2039B</name>
</gene>
<sequence>LTRCGSFRLIYSLSLR</sequence>
<dbReference type="Proteomes" id="UP000008367">
    <property type="component" value="Unassembled WGS sequence"/>
</dbReference>
<protein>
    <submittedName>
        <fullName evidence="1">DTW domain protein</fullName>
    </submittedName>
</protein>
<name>A0A454D172_VIBHA</name>